<dbReference type="SMART" id="SM00355">
    <property type="entry name" value="ZnF_C2H2"/>
    <property type="match status" value="1"/>
</dbReference>
<dbReference type="GO" id="GO:0008270">
    <property type="term" value="F:zinc ion binding"/>
    <property type="evidence" value="ECO:0007669"/>
    <property type="project" value="UniProtKB-KW"/>
</dbReference>
<dbReference type="FunFam" id="3.30.160.60:FF:000193">
    <property type="entry name" value="Zinc finger protein 300"/>
    <property type="match status" value="1"/>
</dbReference>
<sequence>MNEMVTYDSNEDAFVTSCDRLGQIRNKFGCFDEIRDVDNKKVRHCNWIRFVTITKLLNENVNLVGRIIRGEVIYECIQNITPNKEIVVFYDLKNFDTALFQAFYPSLFAASPFFRSHHHAFICRQALQDSPLDLSMSLLASPSESTSSISSSSSFSSHHNENRLPFTSDDYSLDLSKKCKAESAPSSPESDMHDVKTKLDDSDRAGDEEDEEEEEEEEEEETKSNKPTLKDFEAMKSLASHIVVKKPRERTMLPCEYCGKAFDRPSLLRRHLRTHTGEK</sequence>
<keyword evidence="14" id="KW-1185">Reference proteome</keyword>
<proteinExistence type="inferred from homology"/>
<dbReference type="InterPro" id="IPR013087">
    <property type="entry name" value="Znf_C2H2_type"/>
</dbReference>
<keyword evidence="6" id="KW-0862">Zinc</keyword>
<dbReference type="GO" id="GO:0008276">
    <property type="term" value="F:protein methyltransferase activity"/>
    <property type="evidence" value="ECO:0007669"/>
    <property type="project" value="UniProtKB-ARBA"/>
</dbReference>
<evidence type="ECO:0000256" key="7">
    <source>
        <dbReference type="ARBA" id="ARBA00023015"/>
    </source>
</evidence>
<feature type="domain" description="C2H2-type" evidence="12">
    <location>
        <begin position="253"/>
        <end position="279"/>
    </location>
</feature>
<dbReference type="Proteomes" id="UP001142055">
    <property type="component" value="Chromosome 1"/>
</dbReference>
<feature type="region of interest" description="Disordered" evidence="11">
    <location>
        <begin position="177"/>
        <end position="232"/>
    </location>
</feature>
<evidence type="ECO:0000256" key="1">
    <source>
        <dbReference type="ARBA" id="ARBA00004123"/>
    </source>
</evidence>
<keyword evidence="5 10" id="KW-0863">Zinc-finger</keyword>
<accession>A0A9Q0RPQ6</accession>
<evidence type="ECO:0000256" key="8">
    <source>
        <dbReference type="ARBA" id="ARBA00023163"/>
    </source>
</evidence>
<dbReference type="PROSITE" id="PS00028">
    <property type="entry name" value="ZINC_FINGER_C2H2_1"/>
    <property type="match status" value="1"/>
</dbReference>
<evidence type="ECO:0000313" key="14">
    <source>
        <dbReference type="Proteomes" id="UP001142055"/>
    </source>
</evidence>
<keyword evidence="7" id="KW-0805">Transcription regulation</keyword>
<dbReference type="GO" id="GO:0008757">
    <property type="term" value="F:S-adenosylmethionine-dependent methyltransferase activity"/>
    <property type="evidence" value="ECO:0007669"/>
    <property type="project" value="UniProtKB-ARBA"/>
</dbReference>
<dbReference type="Gene3D" id="3.30.160.60">
    <property type="entry name" value="Classic Zinc Finger"/>
    <property type="match status" value="1"/>
</dbReference>
<dbReference type="PANTHER" id="PTHR16515:SF49">
    <property type="entry name" value="GASTRULA ZINC FINGER PROTEIN XLCGF49.1-LIKE-RELATED"/>
    <property type="match status" value="1"/>
</dbReference>
<gene>
    <name evidence="13" type="ORF">RDWZM_000584</name>
</gene>
<comment type="caution">
    <text evidence="13">The sequence shown here is derived from an EMBL/GenBank/DDBJ whole genome shotgun (WGS) entry which is preliminary data.</text>
</comment>
<dbReference type="PROSITE" id="PS50157">
    <property type="entry name" value="ZINC_FINGER_C2H2_2"/>
    <property type="match status" value="1"/>
</dbReference>
<keyword evidence="8" id="KW-0804">Transcription</keyword>
<feature type="non-terminal residue" evidence="13">
    <location>
        <position position="279"/>
    </location>
</feature>
<evidence type="ECO:0000256" key="11">
    <source>
        <dbReference type="SAM" id="MobiDB-lite"/>
    </source>
</evidence>
<dbReference type="GO" id="GO:0005634">
    <property type="term" value="C:nucleus"/>
    <property type="evidence" value="ECO:0007669"/>
    <property type="project" value="UniProtKB-SubCell"/>
</dbReference>
<dbReference type="Pfam" id="PF00096">
    <property type="entry name" value="zf-C2H2"/>
    <property type="match status" value="1"/>
</dbReference>
<evidence type="ECO:0000256" key="2">
    <source>
        <dbReference type="ARBA" id="ARBA00006991"/>
    </source>
</evidence>
<dbReference type="InterPro" id="IPR001214">
    <property type="entry name" value="SET_dom"/>
</dbReference>
<dbReference type="GO" id="GO:0008170">
    <property type="term" value="F:N-methyltransferase activity"/>
    <property type="evidence" value="ECO:0007669"/>
    <property type="project" value="UniProtKB-ARBA"/>
</dbReference>
<dbReference type="EMBL" id="JAPWDV010000001">
    <property type="protein sequence ID" value="KAJ6222039.1"/>
    <property type="molecule type" value="Genomic_DNA"/>
</dbReference>
<evidence type="ECO:0000256" key="9">
    <source>
        <dbReference type="ARBA" id="ARBA00023242"/>
    </source>
</evidence>
<evidence type="ECO:0000256" key="5">
    <source>
        <dbReference type="ARBA" id="ARBA00022771"/>
    </source>
</evidence>
<reference evidence="13" key="1">
    <citation type="submission" date="2022-12" db="EMBL/GenBank/DDBJ databases">
        <title>Genome assemblies of Blomia tropicalis.</title>
        <authorList>
            <person name="Cui Y."/>
        </authorList>
    </citation>
    <scope>NUCLEOTIDE SEQUENCE</scope>
    <source>
        <tissue evidence="13">Adult mites</tissue>
    </source>
</reference>
<dbReference type="AlphaFoldDB" id="A0A9Q0RPQ6"/>
<dbReference type="SUPFAM" id="SSF57667">
    <property type="entry name" value="beta-beta-alpha zinc fingers"/>
    <property type="match status" value="1"/>
</dbReference>
<dbReference type="InterPro" id="IPR050331">
    <property type="entry name" value="Zinc_finger"/>
</dbReference>
<comment type="similarity">
    <text evidence="2">Belongs to the krueppel C2H2-type zinc-finger protein family.</text>
</comment>
<feature type="compositionally biased region" description="Basic and acidic residues" evidence="11">
    <location>
        <begin position="190"/>
        <end position="205"/>
    </location>
</feature>
<evidence type="ECO:0000256" key="10">
    <source>
        <dbReference type="PROSITE-ProRule" id="PRU00042"/>
    </source>
</evidence>
<evidence type="ECO:0000313" key="13">
    <source>
        <dbReference type="EMBL" id="KAJ6222039.1"/>
    </source>
</evidence>
<dbReference type="InterPro" id="IPR036236">
    <property type="entry name" value="Znf_C2H2_sf"/>
</dbReference>
<dbReference type="Pfam" id="PF21549">
    <property type="entry name" value="PRDM2_PR"/>
    <property type="match status" value="1"/>
</dbReference>
<evidence type="ECO:0000256" key="6">
    <source>
        <dbReference type="ARBA" id="ARBA00022833"/>
    </source>
</evidence>
<dbReference type="Gene3D" id="2.170.270.10">
    <property type="entry name" value="SET domain"/>
    <property type="match status" value="1"/>
</dbReference>
<feature type="compositionally biased region" description="Acidic residues" evidence="11">
    <location>
        <begin position="206"/>
        <end position="221"/>
    </location>
</feature>
<name>A0A9Q0RPQ6_BLOTA</name>
<evidence type="ECO:0000256" key="4">
    <source>
        <dbReference type="ARBA" id="ARBA00022737"/>
    </source>
</evidence>
<dbReference type="GO" id="GO:0010468">
    <property type="term" value="P:regulation of gene expression"/>
    <property type="evidence" value="ECO:0007669"/>
    <property type="project" value="TreeGrafter"/>
</dbReference>
<evidence type="ECO:0000256" key="3">
    <source>
        <dbReference type="ARBA" id="ARBA00022723"/>
    </source>
</evidence>
<keyword evidence="4" id="KW-0677">Repeat</keyword>
<evidence type="ECO:0000259" key="12">
    <source>
        <dbReference type="PROSITE" id="PS50157"/>
    </source>
</evidence>
<keyword evidence="3" id="KW-0479">Metal-binding</keyword>
<protein>
    <recommendedName>
        <fullName evidence="12">C2H2-type domain-containing protein</fullName>
    </recommendedName>
</protein>
<organism evidence="13 14">
    <name type="scientific">Blomia tropicalis</name>
    <name type="common">Mite</name>
    <dbReference type="NCBI Taxonomy" id="40697"/>
    <lineage>
        <taxon>Eukaryota</taxon>
        <taxon>Metazoa</taxon>
        <taxon>Ecdysozoa</taxon>
        <taxon>Arthropoda</taxon>
        <taxon>Chelicerata</taxon>
        <taxon>Arachnida</taxon>
        <taxon>Acari</taxon>
        <taxon>Acariformes</taxon>
        <taxon>Sarcoptiformes</taxon>
        <taxon>Astigmata</taxon>
        <taxon>Glycyphagoidea</taxon>
        <taxon>Echimyopodidae</taxon>
        <taxon>Blomia</taxon>
    </lineage>
</organism>
<dbReference type="PANTHER" id="PTHR16515">
    <property type="entry name" value="PR DOMAIN ZINC FINGER PROTEIN"/>
    <property type="match status" value="1"/>
</dbReference>
<keyword evidence="9" id="KW-0539">Nucleus</keyword>
<comment type="subcellular location">
    <subcellularLocation>
        <location evidence="1">Nucleus</location>
    </subcellularLocation>
</comment>
<dbReference type="InterPro" id="IPR046341">
    <property type="entry name" value="SET_dom_sf"/>
</dbReference>
<feature type="compositionally biased region" description="Basic and acidic residues" evidence="11">
    <location>
        <begin position="222"/>
        <end position="232"/>
    </location>
</feature>